<comment type="caution">
    <text evidence="2">The sequence shown here is derived from an EMBL/GenBank/DDBJ whole genome shotgun (WGS) entry which is preliminary data.</text>
</comment>
<name>A0ABQ5AWP0_9ASTR</name>
<dbReference type="Proteomes" id="UP001151760">
    <property type="component" value="Unassembled WGS sequence"/>
</dbReference>
<protein>
    <submittedName>
        <fullName evidence="2">Uncharacterized protein</fullName>
    </submittedName>
</protein>
<proteinExistence type="predicted"/>
<keyword evidence="3" id="KW-1185">Reference proteome</keyword>
<dbReference type="EMBL" id="BQNB010012605">
    <property type="protein sequence ID" value="GJT05658.1"/>
    <property type="molecule type" value="Genomic_DNA"/>
</dbReference>
<evidence type="ECO:0000313" key="3">
    <source>
        <dbReference type="Proteomes" id="UP001151760"/>
    </source>
</evidence>
<gene>
    <name evidence="2" type="ORF">Tco_0840120</name>
</gene>
<sequence>MTCDVSWKSKLSTINEENVLLKTQVDSVVKERESIKLEYQKLFNLIKETRTQHQKELDELIKHVNQKTYAYADGKNVNTKFDKSEISGTLVCVTPLPKNIAIKVKKVLNTKINIDTSKLVTSHLTPKNKQSRKHNENVLARGMYRITKTETHIPDSKTNINVCHSTGVESSNSVRRPKSKDTKSKDRVLRNNNDKRLSAHVRKMSSSVSIDSNKSETMHSNVCQSNASVLSNKTVNTINDGSNIICVSCGKDMFLLSHEKCVACYALSRNSSVKRDLFTTPIAAKSKNLGATSIVTKSRLSVAKTTTATNKVSSVLPLTLDSSQSRKLTN</sequence>
<reference evidence="2" key="2">
    <citation type="submission" date="2022-01" db="EMBL/GenBank/DDBJ databases">
        <authorList>
            <person name="Yamashiro T."/>
            <person name="Shiraishi A."/>
            <person name="Satake H."/>
            <person name="Nakayama K."/>
        </authorList>
    </citation>
    <scope>NUCLEOTIDE SEQUENCE</scope>
</reference>
<accession>A0ABQ5AWP0</accession>
<evidence type="ECO:0000313" key="2">
    <source>
        <dbReference type="EMBL" id="GJT05658.1"/>
    </source>
</evidence>
<feature type="compositionally biased region" description="Basic and acidic residues" evidence="1">
    <location>
        <begin position="179"/>
        <end position="194"/>
    </location>
</feature>
<feature type="compositionally biased region" description="Polar residues" evidence="1">
    <location>
        <begin position="156"/>
        <end position="174"/>
    </location>
</feature>
<organism evidence="2 3">
    <name type="scientific">Tanacetum coccineum</name>
    <dbReference type="NCBI Taxonomy" id="301880"/>
    <lineage>
        <taxon>Eukaryota</taxon>
        <taxon>Viridiplantae</taxon>
        <taxon>Streptophyta</taxon>
        <taxon>Embryophyta</taxon>
        <taxon>Tracheophyta</taxon>
        <taxon>Spermatophyta</taxon>
        <taxon>Magnoliopsida</taxon>
        <taxon>eudicotyledons</taxon>
        <taxon>Gunneridae</taxon>
        <taxon>Pentapetalae</taxon>
        <taxon>asterids</taxon>
        <taxon>campanulids</taxon>
        <taxon>Asterales</taxon>
        <taxon>Asteraceae</taxon>
        <taxon>Asteroideae</taxon>
        <taxon>Anthemideae</taxon>
        <taxon>Anthemidinae</taxon>
        <taxon>Tanacetum</taxon>
    </lineage>
</organism>
<feature type="region of interest" description="Disordered" evidence="1">
    <location>
        <begin position="156"/>
        <end position="194"/>
    </location>
</feature>
<evidence type="ECO:0000256" key="1">
    <source>
        <dbReference type="SAM" id="MobiDB-lite"/>
    </source>
</evidence>
<reference evidence="2" key="1">
    <citation type="journal article" date="2022" name="Int. J. Mol. Sci.">
        <title>Draft Genome of Tanacetum Coccineum: Genomic Comparison of Closely Related Tanacetum-Family Plants.</title>
        <authorList>
            <person name="Yamashiro T."/>
            <person name="Shiraishi A."/>
            <person name="Nakayama K."/>
            <person name="Satake H."/>
        </authorList>
    </citation>
    <scope>NUCLEOTIDE SEQUENCE</scope>
</reference>